<dbReference type="PANTHER" id="PTHR12526">
    <property type="entry name" value="GLYCOSYLTRANSFERASE"/>
    <property type="match status" value="1"/>
</dbReference>
<proteinExistence type="predicted"/>
<protein>
    <submittedName>
        <fullName evidence="2">Glycosyltransferase</fullName>
    </submittedName>
</protein>
<evidence type="ECO:0000313" key="3">
    <source>
        <dbReference type="Proteomes" id="UP000430519"/>
    </source>
</evidence>
<dbReference type="InterPro" id="IPR028098">
    <property type="entry name" value="Glyco_trans_4-like_N"/>
</dbReference>
<dbReference type="SUPFAM" id="SSF53756">
    <property type="entry name" value="UDP-Glycosyltransferase/glycogen phosphorylase"/>
    <property type="match status" value="1"/>
</dbReference>
<feature type="domain" description="Glycosyltransferase subfamily 4-like N-terminal" evidence="1">
    <location>
        <begin position="16"/>
        <end position="197"/>
    </location>
</feature>
<dbReference type="Proteomes" id="UP000430519">
    <property type="component" value="Unassembled WGS sequence"/>
</dbReference>
<keyword evidence="2" id="KW-0808">Transferase</keyword>
<dbReference type="Pfam" id="PF13692">
    <property type="entry name" value="Glyco_trans_1_4"/>
    <property type="match status" value="1"/>
</dbReference>
<gene>
    <name evidence="2" type="ORF">GLX28_01235</name>
</gene>
<dbReference type="GO" id="GO:0016740">
    <property type="term" value="F:transferase activity"/>
    <property type="evidence" value="ECO:0007669"/>
    <property type="project" value="UniProtKB-KW"/>
</dbReference>
<sequence length="415" mass="46354">MKVLILSQYFWPETFRINDVAQGLQEQGHQVEVLTGFPNYPSGQFQAGYAPRGPARDALGKVGIHRVPLLARGHGRGGRLLLNYLSFAVSAAAFGPFLLRRPDVILVFEPSPVTVGLPAALLRRIFRAPVVFWVQDLWPESLVATGSLRNRRALALVSRMVSWIYRHCDLLLIQSRAFSRSLVDHGVSLSRIEYLPNSAEAFYRPVEVPADAPERRLVPQDGVMNLMFAGNLGVSQDLETLVEAAAELRHEPVRWLILGDGRQRRWLEEEIRRRDLQGCVQLLGSHPAGTMPRFFALADVLLVSLKDDPAFRATIPSKLQSYLACGRPVLAALNGEGARVTRDAGAGLTVPAERPDELARAVREFIRLSPAEREEMGQCGRRYFLRNFERQYLLRQLVELLGSVAARGITKEHTA</sequence>
<dbReference type="Gene3D" id="3.40.50.2000">
    <property type="entry name" value="Glycogen Phosphorylase B"/>
    <property type="match status" value="2"/>
</dbReference>
<reference evidence="2 3" key="1">
    <citation type="submission" date="2019-11" db="EMBL/GenBank/DDBJ databases">
        <title>Genome sequence of Deinococcus xianganensis Y35, AI-2 producing algicidal bacterium, isolated from lake water.</title>
        <authorList>
            <person name="Li Y."/>
        </authorList>
    </citation>
    <scope>NUCLEOTIDE SEQUENCE [LARGE SCALE GENOMIC DNA]</scope>
    <source>
        <strain evidence="2 3">Y35</strain>
    </source>
</reference>
<comment type="caution">
    <text evidence="2">The sequence shown here is derived from an EMBL/GenBank/DDBJ whole genome shotgun (WGS) entry which is preliminary data.</text>
</comment>
<dbReference type="AlphaFoldDB" id="A0A6I4YE66"/>
<dbReference type="Pfam" id="PF13579">
    <property type="entry name" value="Glyco_trans_4_4"/>
    <property type="match status" value="1"/>
</dbReference>
<evidence type="ECO:0000259" key="1">
    <source>
        <dbReference type="Pfam" id="PF13579"/>
    </source>
</evidence>
<evidence type="ECO:0000313" key="2">
    <source>
        <dbReference type="EMBL" id="MXV18261.1"/>
    </source>
</evidence>
<accession>A0A6I4YE66</accession>
<organism evidence="2 3">
    <name type="scientific">Deinococcus xianganensis</name>
    <dbReference type="NCBI Taxonomy" id="1507289"/>
    <lineage>
        <taxon>Bacteria</taxon>
        <taxon>Thermotogati</taxon>
        <taxon>Deinococcota</taxon>
        <taxon>Deinococci</taxon>
        <taxon>Deinococcales</taxon>
        <taxon>Deinococcaceae</taxon>
        <taxon>Deinococcus</taxon>
    </lineage>
</organism>
<name>A0A6I4YE66_9DEIO</name>
<dbReference type="EMBL" id="WVHK01000002">
    <property type="protein sequence ID" value="MXV18261.1"/>
    <property type="molecule type" value="Genomic_DNA"/>
</dbReference>
<dbReference type="CDD" id="cd03794">
    <property type="entry name" value="GT4_WbuB-like"/>
    <property type="match status" value="1"/>
</dbReference>
<keyword evidence="3" id="KW-1185">Reference proteome</keyword>